<evidence type="ECO:0000259" key="6">
    <source>
        <dbReference type="SMART" id="SM00385"/>
    </source>
</evidence>
<dbReference type="SMART" id="SM01332">
    <property type="entry name" value="Cyclin_C"/>
    <property type="match status" value="2"/>
</dbReference>
<feature type="region of interest" description="Disordered" evidence="5">
    <location>
        <begin position="733"/>
        <end position="762"/>
    </location>
</feature>
<accession>A0A1Q9CCA1</accession>
<comment type="caution">
    <text evidence="8">The sequence shown here is derived from an EMBL/GenBank/DDBJ whole genome shotgun (WGS) entry which is preliminary data.</text>
</comment>
<evidence type="ECO:0000256" key="4">
    <source>
        <dbReference type="RuleBase" id="RU000383"/>
    </source>
</evidence>
<dbReference type="InterPro" id="IPR006671">
    <property type="entry name" value="Cyclin_N"/>
</dbReference>
<feature type="compositionally biased region" description="Low complexity" evidence="5">
    <location>
        <begin position="174"/>
        <end position="194"/>
    </location>
</feature>
<dbReference type="Proteomes" id="UP000186817">
    <property type="component" value="Unassembled WGS sequence"/>
</dbReference>
<evidence type="ECO:0000259" key="7">
    <source>
        <dbReference type="SMART" id="SM01332"/>
    </source>
</evidence>
<feature type="region of interest" description="Disordered" evidence="5">
    <location>
        <begin position="778"/>
        <end position="797"/>
    </location>
</feature>
<keyword evidence="2 4" id="KW-0195">Cyclin</keyword>
<dbReference type="InterPro" id="IPR039361">
    <property type="entry name" value="Cyclin"/>
</dbReference>
<keyword evidence="3" id="KW-0131">Cell cycle</keyword>
<dbReference type="Pfam" id="PF00134">
    <property type="entry name" value="Cyclin_N"/>
    <property type="match status" value="2"/>
</dbReference>
<evidence type="ECO:0000256" key="2">
    <source>
        <dbReference type="ARBA" id="ARBA00023127"/>
    </source>
</evidence>
<dbReference type="OrthoDB" id="5590282at2759"/>
<dbReference type="InterPro" id="IPR036915">
    <property type="entry name" value="Cyclin-like_sf"/>
</dbReference>
<feature type="domain" description="Cyclin-like" evidence="6">
    <location>
        <begin position="1087"/>
        <end position="1169"/>
    </location>
</feature>
<dbReference type="Pfam" id="PF02984">
    <property type="entry name" value="Cyclin_C"/>
    <property type="match status" value="1"/>
</dbReference>
<dbReference type="InterPro" id="IPR004367">
    <property type="entry name" value="Cyclin_C-dom"/>
</dbReference>
<dbReference type="CDD" id="cd20507">
    <property type="entry name" value="CYCLIN_CCNB1-like_rpt1"/>
    <property type="match status" value="1"/>
</dbReference>
<evidence type="ECO:0000256" key="5">
    <source>
        <dbReference type="SAM" id="MobiDB-lite"/>
    </source>
</evidence>
<dbReference type="AlphaFoldDB" id="A0A1Q9CCA1"/>
<keyword evidence="1" id="KW-0132">Cell division</keyword>
<reference evidence="8 9" key="1">
    <citation type="submission" date="2016-02" db="EMBL/GenBank/DDBJ databases">
        <title>Genome analysis of coral dinoflagellate symbionts highlights evolutionary adaptations to a symbiotic lifestyle.</title>
        <authorList>
            <person name="Aranda M."/>
            <person name="Li Y."/>
            <person name="Liew Y.J."/>
            <person name="Baumgarten S."/>
            <person name="Simakov O."/>
            <person name="Wilson M."/>
            <person name="Piel J."/>
            <person name="Ashoor H."/>
            <person name="Bougouffa S."/>
            <person name="Bajic V.B."/>
            <person name="Ryu T."/>
            <person name="Ravasi T."/>
            <person name="Bayer T."/>
            <person name="Micklem G."/>
            <person name="Kim H."/>
            <person name="Bhak J."/>
            <person name="Lajeunesse T.C."/>
            <person name="Voolstra C.R."/>
        </authorList>
    </citation>
    <scope>NUCLEOTIDE SEQUENCE [LARGE SCALE GENOMIC DNA]</scope>
    <source>
        <strain evidence="8 9">CCMP2467</strain>
    </source>
</reference>
<evidence type="ECO:0000256" key="3">
    <source>
        <dbReference type="ARBA" id="ARBA00023306"/>
    </source>
</evidence>
<feature type="domain" description="Cyclin C-terminal" evidence="7">
    <location>
        <begin position="339"/>
        <end position="461"/>
    </location>
</feature>
<comment type="similarity">
    <text evidence="4">Belongs to the cyclin family.</text>
</comment>
<name>A0A1Q9CCA1_SYMMI</name>
<protein>
    <submittedName>
        <fullName evidence="8">G2/mitotic-specific cyclin-B</fullName>
    </submittedName>
</protein>
<feature type="domain" description="Cyclin-like" evidence="6">
    <location>
        <begin position="990"/>
        <end position="1074"/>
    </location>
</feature>
<gene>
    <name evidence="8" type="ORF">AK812_SmicGene39017</name>
</gene>
<organism evidence="8 9">
    <name type="scientific">Symbiodinium microadriaticum</name>
    <name type="common">Dinoflagellate</name>
    <name type="synonym">Zooxanthella microadriatica</name>
    <dbReference type="NCBI Taxonomy" id="2951"/>
    <lineage>
        <taxon>Eukaryota</taxon>
        <taxon>Sar</taxon>
        <taxon>Alveolata</taxon>
        <taxon>Dinophyceae</taxon>
        <taxon>Suessiales</taxon>
        <taxon>Symbiodiniaceae</taxon>
        <taxon>Symbiodinium</taxon>
    </lineage>
</organism>
<feature type="domain" description="Cyclin C-terminal" evidence="7">
    <location>
        <begin position="1083"/>
        <end position="1200"/>
    </location>
</feature>
<dbReference type="InterPro" id="IPR013763">
    <property type="entry name" value="Cyclin-like_dom"/>
</dbReference>
<evidence type="ECO:0000256" key="1">
    <source>
        <dbReference type="ARBA" id="ARBA00022618"/>
    </source>
</evidence>
<sequence>MVRELIGCVRPPTSLCRVSRLKNGAWLGLTLSDALSRVLLLRRLCLPSPPILSSAAAAASLVDAFGHHGAACISATPEKPYAVRENLNPGPGLAATRIGYGTRTGKLAAITGMAARSQRLASAGPAGRRPLASLSDITNLQDAREGRKKLARPPQSQLGQVGCQFGHLGPGPAPALRAPRPSANAANAANALPSTAEQQPVAMEVSSPEAATEAHKRSQSAAEYVPEIMERLFEEEAAFLPRPSYMETQQDINGKMRAILVDWLVEVHMKYRLRAETLFLAVNLIDRHMTALPVLRRCGAYATTDTALYLVELAAFERLQLVGVTGMFVAAKFEEIDPPRATDFVYITDNTYSKANNCENVRHIESVKYILELALIDLRMIRYPPSHLLAAAILLSNDLFGRAALWPDVMVQTCRHTEEELRPCAEELRSLLRAAPAGSLQAVRKKYMLQTHHRVANNAVLGGCCQLPLQGLRSFHAVVDTGSPLSESDGLFASQYALLPLALQIIAPARQVPGKVLAMPSENNRGHPEFGAPHGAGRTRNFVQNVDTGCAMDGSSEEEDGSPIQALAESALTDLLLDSQTESQLLRDLEIEQGTSTSSSSTANVQAGDPATVQAVQEAMPALAGALYGLQHGAGNEHWQSLTEVAMLLQTVLDGGSISHPADVIAENRGALTSNLARARRFSRARGIILELRGIGQHLDGWPLCEVNTVHAALLTALEEVEELMQLTAQGTLPLQNHGGGGTDERGGSLNAGDSRKQTQGGYMTDTMAWGMHRGRTAVAPPKHGKWEASTRPPDWGKASFQGGRDAPTLLHENLNPGLGLAATRIGYGTRTGKLAANTGMAARSQRLASAGPAGRRPLASLSDITNLQDAREGRKKLARPPQSQLGQVGCQFGHLGPGPAPALRAPRPSANAANAANALPSTAEQQPVAMEVSSPEAATEAHKRSQSAAEYVPEIMERLFEEEAAFLPRPSYMETQQDINGKMRAILVDWLVEVHMKYRLRAETLFLAVNLIDRHMTALPVLRRRLQLVGVTAMFVAAKFEEIDPPRATDFVYITDNTYSKDDLLQMECTMLSALDFRVVVPTPAHFFDQFVKANSENALITETVKYILELALIDLRMIRYPPSHLLAAAILLSNDLFGRAALWPDVMVQTCRHTEEELRPCAEELRSLLRAAPAGSLQAVRKKYMLQTHQRIASHAVLAGA</sequence>
<keyword evidence="9" id="KW-1185">Reference proteome</keyword>
<feature type="domain" description="Cyclin-like" evidence="6">
    <location>
        <begin position="262"/>
        <end position="366"/>
    </location>
</feature>
<dbReference type="GO" id="GO:0051301">
    <property type="term" value="P:cell division"/>
    <property type="evidence" value="ECO:0007669"/>
    <property type="project" value="UniProtKB-KW"/>
</dbReference>
<feature type="compositionally biased region" description="Low complexity" evidence="5">
    <location>
        <begin position="902"/>
        <end position="922"/>
    </location>
</feature>
<proteinExistence type="inferred from homology"/>
<dbReference type="FunFam" id="1.10.472.10:FF:000001">
    <property type="entry name" value="G2/mitotic-specific cyclin"/>
    <property type="match status" value="2"/>
</dbReference>
<feature type="region of interest" description="Disordered" evidence="5">
    <location>
        <begin position="871"/>
        <end position="947"/>
    </location>
</feature>
<evidence type="ECO:0000313" key="8">
    <source>
        <dbReference type="EMBL" id="OLP80552.1"/>
    </source>
</evidence>
<dbReference type="EMBL" id="LSRX01001368">
    <property type="protein sequence ID" value="OLP80552.1"/>
    <property type="molecule type" value="Genomic_DNA"/>
</dbReference>
<dbReference type="PANTHER" id="PTHR10177">
    <property type="entry name" value="CYCLINS"/>
    <property type="match status" value="1"/>
</dbReference>
<dbReference type="Gene3D" id="1.10.472.10">
    <property type="entry name" value="Cyclin-like"/>
    <property type="match status" value="3"/>
</dbReference>
<feature type="region of interest" description="Disordered" evidence="5">
    <location>
        <begin position="143"/>
        <end position="219"/>
    </location>
</feature>
<dbReference type="SUPFAM" id="SSF47954">
    <property type="entry name" value="Cyclin-like"/>
    <property type="match status" value="4"/>
</dbReference>
<evidence type="ECO:0000313" key="9">
    <source>
        <dbReference type="Proteomes" id="UP000186817"/>
    </source>
</evidence>
<dbReference type="SMART" id="SM00385">
    <property type="entry name" value="CYCLIN"/>
    <property type="match status" value="3"/>
</dbReference>